<dbReference type="Pfam" id="PF12487">
    <property type="entry name" value="DUF3703"/>
    <property type="match status" value="1"/>
</dbReference>
<name>A0A1H3T3H1_9BURK</name>
<keyword evidence="4" id="KW-1185">Reference proteome</keyword>
<reference evidence="2 3" key="1">
    <citation type="submission" date="2016-10" db="EMBL/GenBank/DDBJ databases">
        <authorList>
            <person name="de Groot N.N."/>
        </authorList>
    </citation>
    <scope>NUCLEOTIDE SEQUENCE [LARGE SCALE GENOMIC DNA]</scope>
    <source>
        <strain evidence="2 3">LMG 24775</strain>
    </source>
</reference>
<organism evidence="2 3">
    <name type="scientific">Delftia lacustris</name>
    <dbReference type="NCBI Taxonomy" id="558537"/>
    <lineage>
        <taxon>Bacteria</taxon>
        <taxon>Pseudomonadati</taxon>
        <taxon>Pseudomonadota</taxon>
        <taxon>Betaproteobacteria</taxon>
        <taxon>Burkholderiales</taxon>
        <taxon>Comamonadaceae</taxon>
        <taxon>Delftia</taxon>
    </lineage>
</organism>
<evidence type="ECO:0000313" key="4">
    <source>
        <dbReference type="Proteomes" id="UP000595064"/>
    </source>
</evidence>
<dbReference type="EMBL" id="CP065748">
    <property type="protein sequence ID" value="QPS83213.1"/>
    <property type="molecule type" value="Genomic_DNA"/>
</dbReference>
<dbReference type="AlphaFoldDB" id="A0A1H3T3H1"/>
<dbReference type="KEGG" id="dla:I6G47_09135"/>
<sequence>MTDAQRRAAFTHLLHSFRSSQDQAPAQRWLLLEASHVLGQQLLGLHWRSHCWMLRHALQLRDGREVAGQLLRLALVPAGHLLDRLPRGNTGRTTVPATLPMDMPPAISALIAEALRTTRRPPGQRART</sequence>
<evidence type="ECO:0000313" key="2">
    <source>
        <dbReference type="EMBL" id="SDZ44893.1"/>
    </source>
</evidence>
<evidence type="ECO:0000313" key="3">
    <source>
        <dbReference type="Proteomes" id="UP000183417"/>
    </source>
</evidence>
<dbReference type="InterPro" id="IPR022172">
    <property type="entry name" value="DUF3703"/>
</dbReference>
<dbReference type="GeneID" id="94693299"/>
<protein>
    <submittedName>
        <fullName evidence="1">DUF3703 domain-containing protein</fullName>
    </submittedName>
</protein>
<gene>
    <name evidence="1" type="ORF">I6G47_09135</name>
    <name evidence="2" type="ORF">SAMN05421547_12532</name>
</gene>
<dbReference type="Proteomes" id="UP000183417">
    <property type="component" value="Unassembled WGS sequence"/>
</dbReference>
<dbReference type="EMBL" id="FNPE01000025">
    <property type="protein sequence ID" value="SDZ44893.1"/>
    <property type="molecule type" value="Genomic_DNA"/>
</dbReference>
<reference evidence="1 4" key="2">
    <citation type="submission" date="2020-12" db="EMBL/GenBank/DDBJ databases">
        <title>FDA dAtabase for Regulatory Grade micrObial Sequences (FDA-ARGOS): Supporting development and validation of Infectious Disease Dx tests.</title>
        <authorList>
            <person name="Sproer C."/>
            <person name="Gronow S."/>
            <person name="Severitt S."/>
            <person name="Schroder I."/>
            <person name="Tallon L."/>
            <person name="Sadzewicz L."/>
            <person name="Zhao X."/>
            <person name="Boylan J."/>
            <person name="Ott S."/>
            <person name="Bowen H."/>
            <person name="Vavikolanu K."/>
            <person name="Mehta A."/>
            <person name="Aluvathingal J."/>
            <person name="Nadendla S."/>
            <person name="Lowell S."/>
            <person name="Myers T."/>
            <person name="Yan Y."/>
            <person name="Sichtig H."/>
        </authorList>
    </citation>
    <scope>NUCLEOTIDE SEQUENCE [LARGE SCALE GENOMIC DNA]</scope>
    <source>
        <strain evidence="1 4">FDAARGOS_890</strain>
    </source>
</reference>
<proteinExistence type="predicted"/>
<evidence type="ECO:0000313" key="1">
    <source>
        <dbReference type="EMBL" id="QPS83213.1"/>
    </source>
</evidence>
<dbReference type="Proteomes" id="UP000595064">
    <property type="component" value="Chromosome"/>
</dbReference>
<dbReference type="RefSeq" id="WP_016449914.1">
    <property type="nucleotide sequence ID" value="NZ_AP025556.1"/>
</dbReference>
<accession>A0A1H3T3H1</accession>